<evidence type="ECO:0000313" key="4">
    <source>
        <dbReference type="Proteomes" id="UP000249757"/>
    </source>
</evidence>
<dbReference type="OrthoDB" id="506431at2759"/>
<comment type="caution">
    <text evidence="3">The sequence shown here is derived from an EMBL/GenBank/DDBJ whole genome shotgun (WGS) entry which is preliminary data.</text>
</comment>
<evidence type="ECO:0000313" key="3">
    <source>
        <dbReference type="EMBL" id="KAI1516424.1"/>
    </source>
</evidence>
<evidence type="ECO:0000259" key="1">
    <source>
        <dbReference type="Pfam" id="PF03061"/>
    </source>
</evidence>
<dbReference type="Gene3D" id="3.10.129.10">
    <property type="entry name" value="Hotdog Thioesterase"/>
    <property type="match status" value="1"/>
</dbReference>
<reference evidence="4" key="4">
    <citation type="journal article" date="2022" name="Microb. Genom.">
        <title>A global pangenome for the wheat fungal pathogen Pyrenophora tritici-repentis and prediction of effector protein structural homology.</title>
        <authorList>
            <person name="Moolhuijzen P.M."/>
            <person name="See P.T."/>
            <person name="Shi G."/>
            <person name="Powell H.R."/>
            <person name="Cockram J."/>
            <person name="Jorgensen L.N."/>
            <person name="Benslimane H."/>
            <person name="Strelkov S.E."/>
            <person name="Turner J."/>
            <person name="Liu Z."/>
            <person name="Moffat C.S."/>
        </authorList>
    </citation>
    <scope>NUCLEOTIDE SEQUENCE [LARGE SCALE GENOMIC DNA]</scope>
</reference>
<keyword evidence="4" id="KW-1185">Reference proteome</keyword>
<dbReference type="InterPro" id="IPR006683">
    <property type="entry name" value="Thioestr_dom"/>
</dbReference>
<dbReference type="Proteomes" id="UP000249757">
    <property type="component" value="Unassembled WGS sequence"/>
</dbReference>
<dbReference type="Proteomes" id="UP000245464">
    <property type="component" value="Chromosome 3"/>
</dbReference>
<accession>A0A2W1F3Q6</accession>
<dbReference type="Pfam" id="PF03061">
    <property type="entry name" value="4HBT"/>
    <property type="match status" value="1"/>
</dbReference>
<dbReference type="SUPFAM" id="SSF54637">
    <property type="entry name" value="Thioesterase/thiol ester dehydrase-isomerase"/>
    <property type="match status" value="1"/>
</dbReference>
<evidence type="ECO:0000313" key="2">
    <source>
        <dbReference type="EMBL" id="KAF7573234.1"/>
    </source>
</evidence>
<gene>
    <name evidence="3" type="ORF">Ptr86124_004961</name>
    <name evidence="2" type="ORF">PtrM4_081390</name>
</gene>
<dbReference type="CDD" id="cd03443">
    <property type="entry name" value="PaaI_thioesterase"/>
    <property type="match status" value="1"/>
</dbReference>
<dbReference type="EMBL" id="NQIK02000003">
    <property type="protein sequence ID" value="KAF7573234.1"/>
    <property type="molecule type" value="Genomic_DNA"/>
</dbReference>
<dbReference type="InterPro" id="IPR052061">
    <property type="entry name" value="PTE-AB_protein"/>
</dbReference>
<reference evidence="2" key="1">
    <citation type="journal article" date="2018" name="BMC Genomics">
        <title>Comparative genomics of the wheat fungal pathogen Pyrenophora tritici-repentis reveals chromosomal variations and genome plasticity.</title>
        <authorList>
            <person name="Moolhuijzen P."/>
            <person name="See P.T."/>
            <person name="Hane J.K."/>
            <person name="Shi G."/>
            <person name="Liu Z."/>
            <person name="Oliver R.P."/>
            <person name="Moffat C.S."/>
        </authorList>
    </citation>
    <scope>NUCLEOTIDE SEQUENCE [LARGE SCALE GENOMIC DNA]</scope>
    <source>
        <strain evidence="2">M4</strain>
    </source>
</reference>
<dbReference type="EMBL" id="NRDI02000005">
    <property type="protein sequence ID" value="KAI1516424.1"/>
    <property type="molecule type" value="Genomic_DNA"/>
</dbReference>
<dbReference type="OMA" id="AERIPAC"/>
<name>A0A2W1F3Q6_9PLEO</name>
<dbReference type="InterPro" id="IPR029069">
    <property type="entry name" value="HotDog_dom_sf"/>
</dbReference>
<dbReference type="PANTHER" id="PTHR47260">
    <property type="entry name" value="UPF0644 PROTEIN PB2B4.06"/>
    <property type="match status" value="1"/>
</dbReference>
<protein>
    <submittedName>
        <fullName evidence="2">Thioesterase superfamily protein</fullName>
    </submittedName>
    <submittedName>
        <fullName evidence="3">Thioesterase superprotein</fullName>
    </submittedName>
</protein>
<sequence length="226" mass="25139">MAPRTEDRLGDITAHAWCMAILSDPSITHIRTRKAMLQHPTRTIPLLTRMLFDDDALSAYIDLFKPGGGQRRAANAETRIPQMLTQDYIPPKPSAEMMKRLIEKEEVVYDLDDPEVPELIILCSLGNGLDGAKNRLHGGFIATLLDMAMGLLVFEFCDGPSATVEMKISFKKAVKTPGVYMARGKPVRQKGRWIETKGWIEDGEGTVYAEAWAAWVVPKELAAAKL</sequence>
<dbReference type="AlphaFoldDB" id="A0A2W1F3Q6"/>
<feature type="domain" description="Thioesterase" evidence="1">
    <location>
        <begin position="135"/>
        <end position="207"/>
    </location>
</feature>
<reference evidence="3" key="2">
    <citation type="submission" date="2021-05" db="EMBL/GenBank/DDBJ databases">
        <authorList>
            <person name="Moolhuijzen P.M."/>
            <person name="Moffat C.S."/>
        </authorList>
    </citation>
    <scope>NUCLEOTIDE SEQUENCE</scope>
    <source>
        <strain evidence="3">86-124</strain>
    </source>
</reference>
<reference evidence="3" key="3">
    <citation type="journal article" date="2022" name="bioRxiv">
        <title>A global pangenome for the wheat fungal pathogen Pyrenophora tritici-repentis and prediction of effector protein structural homology.</title>
        <authorList>
            <person name="Moolhuijzen P."/>
            <person name="See P.T."/>
            <person name="Shi G."/>
            <person name="Powell H.R."/>
            <person name="Cockram J."/>
            <person name="Jorgensen L.N."/>
            <person name="Benslimane H."/>
            <person name="Strelkov S.E."/>
            <person name="Turner J."/>
            <person name="Liu Z."/>
            <person name="Moffat C.S."/>
        </authorList>
    </citation>
    <scope>NUCLEOTIDE SEQUENCE</scope>
    <source>
        <strain evidence="3">86-124</strain>
    </source>
</reference>
<dbReference type="PANTHER" id="PTHR47260:SF3">
    <property type="entry name" value="THIOESTERASE FAMILY PROTEIN (AFU_ORTHOLOGUE AFUA_7G03960)"/>
    <property type="match status" value="1"/>
</dbReference>
<proteinExistence type="predicted"/>
<organism evidence="3 4">
    <name type="scientific">Pyrenophora tritici-repentis</name>
    <dbReference type="NCBI Taxonomy" id="45151"/>
    <lineage>
        <taxon>Eukaryota</taxon>
        <taxon>Fungi</taxon>
        <taxon>Dikarya</taxon>
        <taxon>Ascomycota</taxon>
        <taxon>Pezizomycotina</taxon>
        <taxon>Dothideomycetes</taxon>
        <taxon>Pleosporomycetidae</taxon>
        <taxon>Pleosporales</taxon>
        <taxon>Pleosporineae</taxon>
        <taxon>Pleosporaceae</taxon>
        <taxon>Pyrenophora</taxon>
    </lineage>
</organism>